<evidence type="ECO:0000313" key="2">
    <source>
        <dbReference type="Proteomes" id="UP000254618"/>
    </source>
</evidence>
<proteinExistence type="predicted"/>
<organism evidence="1 2">
    <name type="scientific">Moraxella equi</name>
    <dbReference type="NCBI Taxonomy" id="60442"/>
    <lineage>
        <taxon>Bacteria</taxon>
        <taxon>Pseudomonadati</taxon>
        <taxon>Pseudomonadota</taxon>
        <taxon>Gammaproteobacteria</taxon>
        <taxon>Moraxellales</taxon>
        <taxon>Moraxellaceae</taxon>
        <taxon>Moraxella</taxon>
    </lineage>
</organism>
<gene>
    <name evidence="1" type="ORF">NCTC11012_02598</name>
</gene>
<dbReference type="AlphaFoldDB" id="A0A378QTS5"/>
<evidence type="ECO:0000313" key="1">
    <source>
        <dbReference type="EMBL" id="STZ04326.1"/>
    </source>
</evidence>
<accession>A0A378QTS5</accession>
<protein>
    <submittedName>
        <fullName evidence="1">Uncharacterized protein</fullName>
    </submittedName>
</protein>
<reference evidence="1 2" key="1">
    <citation type="submission" date="2018-06" db="EMBL/GenBank/DDBJ databases">
        <authorList>
            <consortium name="Pathogen Informatics"/>
            <person name="Doyle S."/>
        </authorList>
    </citation>
    <scope>NUCLEOTIDE SEQUENCE [LARGE SCALE GENOMIC DNA]</scope>
    <source>
        <strain evidence="1 2">NCTC11012</strain>
    </source>
</reference>
<dbReference type="Proteomes" id="UP000254618">
    <property type="component" value="Unassembled WGS sequence"/>
</dbReference>
<sequence length="42" mass="4992">MQAKKDPLKEGQWVEERGYDYYCYVILNGDGVDFFKDKKGKE</sequence>
<dbReference type="EMBL" id="UGQF01000001">
    <property type="protein sequence ID" value="STZ04326.1"/>
    <property type="molecule type" value="Genomic_DNA"/>
</dbReference>
<name>A0A378QTS5_9GAMM</name>